<organism evidence="1 2">
    <name type="scientific">Botryobasidium botryosum (strain FD-172 SS1)</name>
    <dbReference type="NCBI Taxonomy" id="930990"/>
    <lineage>
        <taxon>Eukaryota</taxon>
        <taxon>Fungi</taxon>
        <taxon>Dikarya</taxon>
        <taxon>Basidiomycota</taxon>
        <taxon>Agaricomycotina</taxon>
        <taxon>Agaricomycetes</taxon>
        <taxon>Cantharellales</taxon>
        <taxon>Botryobasidiaceae</taxon>
        <taxon>Botryobasidium</taxon>
    </lineage>
</organism>
<sequence>MLCHLSPSSIATSKLPNRKFKSSTHKPYYYVVPVSCNRRASAPPDTELNRIQMPPPRYILHAVRSGLSVRSRRNPITNRPYHPRCSVVRHRLLGPVRNPITQTH</sequence>
<name>A0A067MAQ6_BOTB1</name>
<dbReference type="Proteomes" id="UP000027195">
    <property type="component" value="Unassembled WGS sequence"/>
</dbReference>
<accession>A0A067MAQ6</accession>
<evidence type="ECO:0000313" key="2">
    <source>
        <dbReference type="Proteomes" id="UP000027195"/>
    </source>
</evidence>
<proteinExistence type="predicted"/>
<reference evidence="2" key="1">
    <citation type="journal article" date="2014" name="Proc. Natl. Acad. Sci. U.S.A.">
        <title>Extensive sampling of basidiomycete genomes demonstrates inadequacy of the white-rot/brown-rot paradigm for wood decay fungi.</title>
        <authorList>
            <person name="Riley R."/>
            <person name="Salamov A.A."/>
            <person name="Brown D.W."/>
            <person name="Nagy L.G."/>
            <person name="Floudas D."/>
            <person name="Held B.W."/>
            <person name="Levasseur A."/>
            <person name="Lombard V."/>
            <person name="Morin E."/>
            <person name="Otillar R."/>
            <person name="Lindquist E.A."/>
            <person name="Sun H."/>
            <person name="LaButti K.M."/>
            <person name="Schmutz J."/>
            <person name="Jabbour D."/>
            <person name="Luo H."/>
            <person name="Baker S.E."/>
            <person name="Pisabarro A.G."/>
            <person name="Walton J.D."/>
            <person name="Blanchette R.A."/>
            <person name="Henrissat B."/>
            <person name="Martin F."/>
            <person name="Cullen D."/>
            <person name="Hibbett D.S."/>
            <person name="Grigoriev I.V."/>
        </authorList>
    </citation>
    <scope>NUCLEOTIDE SEQUENCE [LARGE SCALE GENOMIC DNA]</scope>
    <source>
        <strain evidence="2">FD-172 SS1</strain>
    </source>
</reference>
<gene>
    <name evidence="1" type="ORF">BOTBODRAFT_411108</name>
</gene>
<keyword evidence="2" id="KW-1185">Reference proteome</keyword>
<evidence type="ECO:0000313" key="1">
    <source>
        <dbReference type="EMBL" id="KDQ12808.1"/>
    </source>
</evidence>
<protein>
    <submittedName>
        <fullName evidence="1">Uncharacterized protein</fullName>
    </submittedName>
</protein>
<dbReference type="InParanoid" id="A0A067MAQ6"/>
<dbReference type="HOGENOM" id="CLU_2249670_0_0_1"/>
<dbReference type="AlphaFoldDB" id="A0A067MAQ6"/>
<dbReference type="EMBL" id="KL198048">
    <property type="protein sequence ID" value="KDQ12808.1"/>
    <property type="molecule type" value="Genomic_DNA"/>
</dbReference>